<dbReference type="Pfam" id="PF07433">
    <property type="entry name" value="DUF1513"/>
    <property type="match status" value="1"/>
</dbReference>
<keyword evidence="3" id="KW-1185">Reference proteome</keyword>
<reference evidence="1" key="1">
    <citation type="journal article" date="2014" name="Int. J. Syst. Evol. Microbiol.">
        <title>Complete genome sequence of Corynebacterium casei LMG S-19264T (=DSM 44701T), isolated from a smear-ripened cheese.</title>
        <authorList>
            <consortium name="US DOE Joint Genome Institute (JGI-PGF)"/>
            <person name="Walter F."/>
            <person name="Albersmeier A."/>
            <person name="Kalinowski J."/>
            <person name="Ruckert C."/>
        </authorList>
    </citation>
    <scope>NUCLEOTIDE SEQUENCE</scope>
    <source>
        <strain evidence="1">VKM B-1606</strain>
    </source>
</reference>
<sequence length="367" mass="37049">MPLSRRAALGGLGALAFAGLGHGRAHASPDDPAFLSAARASDGGYRIGGLDGALETSEGVAAPVRLHALSLRPDGAEAVAVGRRPGDIALVLDGAGRARRSTFGASPGRRFAGHGAYAAHGRTFLTSEINAETGEGWIVLRDVAGGYAPRAEWRSGGIGPHDVASLGGRVVVANGAKEPKTDPGIRSLGLTTARSNVALLDPATGAVEAIAETEADLASLSLRHVVGTPDGGLLVAAQDTEAGARDRPLVARLAGARLRWLDADPDLLARLGGSVCSLAIDRSGRFVAASGPKGGAVVAFDLRTNDAVGAVAIPDVCGLASVGDGRFVATSGLGEVALIAVREDGAAIVRRRASALRWDNHLAGHAA</sequence>
<evidence type="ECO:0000313" key="2">
    <source>
        <dbReference type="EMBL" id="MBM7850254.1"/>
    </source>
</evidence>
<comment type="caution">
    <text evidence="1">The sequence shown here is derived from an EMBL/GenBank/DDBJ whole genome shotgun (WGS) entry which is preliminary data.</text>
</comment>
<accession>A0A9W6IS61</accession>
<dbReference type="EMBL" id="JAFBCY010000001">
    <property type="protein sequence ID" value="MBM7850254.1"/>
    <property type="molecule type" value="Genomic_DNA"/>
</dbReference>
<dbReference type="AlphaFoldDB" id="A0A9W6IS61"/>
<dbReference type="PROSITE" id="PS51318">
    <property type="entry name" value="TAT"/>
    <property type="match status" value="1"/>
</dbReference>
<proteinExistence type="predicted"/>
<dbReference type="RefSeq" id="WP_204948702.1">
    <property type="nucleotide sequence ID" value="NZ_BSFF01000002.1"/>
</dbReference>
<dbReference type="InterPro" id="IPR006311">
    <property type="entry name" value="TAT_signal"/>
</dbReference>
<dbReference type="EMBL" id="BSFF01000002">
    <property type="protein sequence ID" value="GLK55547.1"/>
    <property type="molecule type" value="Genomic_DNA"/>
</dbReference>
<reference evidence="1" key="3">
    <citation type="submission" date="2023-01" db="EMBL/GenBank/DDBJ databases">
        <authorList>
            <person name="Sun Q."/>
            <person name="Evtushenko L."/>
        </authorList>
    </citation>
    <scope>NUCLEOTIDE SEQUENCE</scope>
    <source>
        <strain evidence="1">VKM B-1606</strain>
    </source>
</reference>
<dbReference type="Proteomes" id="UP001143400">
    <property type="component" value="Unassembled WGS sequence"/>
</dbReference>
<dbReference type="Gene3D" id="2.130.10.10">
    <property type="entry name" value="YVTN repeat-like/Quinoprotein amine dehydrogenase"/>
    <property type="match status" value="1"/>
</dbReference>
<evidence type="ECO:0000313" key="3">
    <source>
        <dbReference type="Proteomes" id="UP000758856"/>
    </source>
</evidence>
<dbReference type="InterPro" id="IPR008311">
    <property type="entry name" value="UCP028101"/>
</dbReference>
<dbReference type="InterPro" id="IPR015943">
    <property type="entry name" value="WD40/YVTN_repeat-like_dom_sf"/>
</dbReference>
<evidence type="ECO:0000313" key="4">
    <source>
        <dbReference type="Proteomes" id="UP001143400"/>
    </source>
</evidence>
<protein>
    <recommendedName>
        <fullName evidence="5">DUF1513 domain-containing protein</fullName>
    </recommendedName>
</protein>
<dbReference type="Proteomes" id="UP000758856">
    <property type="component" value="Unassembled WGS sequence"/>
</dbReference>
<dbReference type="InterPro" id="IPR011044">
    <property type="entry name" value="Quino_amine_DH_bsu"/>
</dbReference>
<gene>
    <name evidence="1" type="ORF">GCM10008170_15660</name>
    <name evidence="2" type="ORF">JOD31_000466</name>
</gene>
<organism evidence="1 4">
    <name type="scientific">Methylopila capsulata</name>
    <dbReference type="NCBI Taxonomy" id="61654"/>
    <lineage>
        <taxon>Bacteria</taxon>
        <taxon>Pseudomonadati</taxon>
        <taxon>Pseudomonadota</taxon>
        <taxon>Alphaproteobacteria</taxon>
        <taxon>Hyphomicrobiales</taxon>
        <taxon>Methylopilaceae</taxon>
        <taxon>Methylopila</taxon>
    </lineage>
</organism>
<name>A0A9W6IS61_9HYPH</name>
<evidence type="ECO:0000313" key="1">
    <source>
        <dbReference type="EMBL" id="GLK55547.1"/>
    </source>
</evidence>
<evidence type="ECO:0008006" key="5">
    <source>
        <dbReference type="Google" id="ProtNLM"/>
    </source>
</evidence>
<reference evidence="2 3" key="2">
    <citation type="submission" date="2021-01" db="EMBL/GenBank/DDBJ databases">
        <title>Genomic Encyclopedia of Type Strains, Phase IV (KMG-IV): sequencing the most valuable type-strain genomes for metagenomic binning, comparative biology and taxonomic classification.</title>
        <authorList>
            <person name="Goeker M."/>
        </authorList>
    </citation>
    <scope>NUCLEOTIDE SEQUENCE [LARGE SCALE GENOMIC DNA]</scope>
    <source>
        <strain evidence="2 3">DSM 6130</strain>
    </source>
</reference>
<dbReference type="SUPFAM" id="SSF50969">
    <property type="entry name" value="YVTN repeat-like/Quinoprotein amine dehydrogenase"/>
    <property type="match status" value="1"/>
</dbReference>